<proteinExistence type="predicted"/>
<dbReference type="InterPro" id="IPR021109">
    <property type="entry name" value="Peptidase_aspartic_dom_sf"/>
</dbReference>
<dbReference type="CDD" id="cd05483">
    <property type="entry name" value="retropepsin_like_bacteria"/>
    <property type="match status" value="1"/>
</dbReference>
<protein>
    <recommendedName>
        <fullName evidence="4">Aspartyl protease-like protein</fullName>
    </recommendedName>
</protein>
<dbReference type="RefSeq" id="WP_013147311.1">
    <property type="nucleotide sequence ID" value="NC_014207.1"/>
</dbReference>
<feature type="signal peptide" evidence="1">
    <location>
        <begin position="1"/>
        <end position="25"/>
    </location>
</feature>
<sequence length="219" mass="22480" precursor="true">MRLKGLLCKIVILGTGLLTSGASVADTQVNIVGLFSNKAVLIINGGKPKTLSVGQASDGVKLIAADSQAATLQVEGSIKRLSMGQAASVMGKSSSGSSSAVLYADAQGHFVSDCQINGASLKFILDTGATTVAMNSGDAKFANIDYKRGEPVQVSTANGIVTAYRVTIANLKIGGITLSQVDASVLEGGSPSVVLLGMSALNRLDMKREDIALTLTKKY</sequence>
<evidence type="ECO:0000313" key="3">
    <source>
        <dbReference type="Proteomes" id="UP000000383"/>
    </source>
</evidence>
<dbReference type="Gene3D" id="2.40.70.10">
    <property type="entry name" value="Acid Proteases"/>
    <property type="match status" value="1"/>
</dbReference>
<evidence type="ECO:0000313" key="2">
    <source>
        <dbReference type="EMBL" id="ADI28995.1"/>
    </source>
</evidence>
<evidence type="ECO:0008006" key="4">
    <source>
        <dbReference type="Google" id="ProtNLM"/>
    </source>
</evidence>
<name>D7DN56_METV0</name>
<evidence type="ECO:0000256" key="1">
    <source>
        <dbReference type="SAM" id="SignalP"/>
    </source>
</evidence>
<reference evidence="3" key="1">
    <citation type="submission" date="2010-05" db="EMBL/GenBank/DDBJ databases">
        <title>Complete sequence of Methylotenera sp. 301.</title>
        <authorList>
            <person name="Lucas S."/>
            <person name="Copeland A."/>
            <person name="Lapidus A."/>
            <person name="Cheng J.-F."/>
            <person name="Bruce D."/>
            <person name="Goodwin L."/>
            <person name="Pitluck S."/>
            <person name="Clum A."/>
            <person name="Land M."/>
            <person name="Hauser L."/>
            <person name="Kyrpides N."/>
            <person name="Ivanova N."/>
            <person name="Chistoservova L."/>
            <person name="Kalyuzhnaya M."/>
            <person name="Woyke T."/>
        </authorList>
    </citation>
    <scope>NUCLEOTIDE SEQUENCE [LARGE SCALE GENOMIC DNA]</scope>
    <source>
        <strain evidence="3">301</strain>
    </source>
</reference>
<dbReference type="STRING" id="666681.M301_0611"/>
<dbReference type="SUPFAM" id="SSF50630">
    <property type="entry name" value="Acid proteases"/>
    <property type="match status" value="1"/>
</dbReference>
<dbReference type="OrthoDB" id="185963at2"/>
<dbReference type="eggNOG" id="COG3577">
    <property type="taxonomic scope" value="Bacteria"/>
</dbReference>
<keyword evidence="1" id="KW-0732">Signal</keyword>
<feature type="chain" id="PRO_5003094589" description="Aspartyl protease-like protein" evidence="1">
    <location>
        <begin position="26"/>
        <end position="219"/>
    </location>
</feature>
<dbReference type="Pfam" id="PF13975">
    <property type="entry name" value="gag-asp_proteas"/>
    <property type="match status" value="1"/>
</dbReference>
<dbReference type="AlphaFoldDB" id="D7DN56"/>
<dbReference type="InterPro" id="IPR011969">
    <property type="entry name" value="Clan_AA_Asp_peptidase_C"/>
</dbReference>
<organism evidence="2 3">
    <name type="scientific">Methylotenera versatilis (strain 301)</name>
    <dbReference type="NCBI Taxonomy" id="666681"/>
    <lineage>
        <taxon>Bacteria</taxon>
        <taxon>Pseudomonadati</taxon>
        <taxon>Pseudomonadota</taxon>
        <taxon>Betaproteobacteria</taxon>
        <taxon>Nitrosomonadales</taxon>
        <taxon>Methylophilaceae</taxon>
        <taxon>Methylotenera</taxon>
    </lineage>
</organism>
<dbReference type="NCBIfam" id="TIGR02281">
    <property type="entry name" value="clan_AA_DTGA"/>
    <property type="match status" value="1"/>
</dbReference>
<dbReference type="HOGENOM" id="CLU_104576_0_0_4"/>
<accession>D7DN56</accession>
<dbReference type="EMBL" id="CP002056">
    <property type="protein sequence ID" value="ADI28995.1"/>
    <property type="molecule type" value="Genomic_DNA"/>
</dbReference>
<dbReference type="Proteomes" id="UP000000383">
    <property type="component" value="Chromosome"/>
</dbReference>
<reference evidence="2 3" key="2">
    <citation type="journal article" date="2011" name="J. Bacteriol.">
        <title>Genomes of three methylotrophs from a single niche uncover genetic and metabolic divergence of Methylophilaceae.</title>
        <authorList>
            <person name="Lapidus A."/>
            <person name="Clum A."/>
            <person name="Labutti K."/>
            <person name="Kaluzhnaya M.G."/>
            <person name="Lim S."/>
            <person name="Beck D.A."/>
            <person name="Glavina Del Rio T."/>
            <person name="Nolan M."/>
            <person name="Mavromatis K."/>
            <person name="Huntemann M."/>
            <person name="Lucas S."/>
            <person name="Lidstrom M.E."/>
            <person name="Ivanova N."/>
            <person name="Chistoserdova L."/>
        </authorList>
    </citation>
    <scope>NUCLEOTIDE SEQUENCE [LARGE SCALE GENOMIC DNA]</scope>
    <source>
        <strain evidence="2 3">301</strain>
    </source>
</reference>
<keyword evidence="3" id="KW-1185">Reference proteome</keyword>
<dbReference type="InterPro" id="IPR034122">
    <property type="entry name" value="Retropepsin-like_bacterial"/>
</dbReference>
<gene>
    <name evidence="2" type="ordered locus">M301_0611</name>
</gene>
<dbReference type="KEGG" id="meh:M301_0611"/>